<evidence type="ECO:0000313" key="1">
    <source>
        <dbReference type="EMBL" id="KGF49349.1"/>
    </source>
</evidence>
<proteinExistence type="predicted"/>
<dbReference type="Proteomes" id="UP000029614">
    <property type="component" value="Unassembled WGS sequence"/>
</dbReference>
<name>A0A096CVR8_9BACT</name>
<gene>
    <name evidence="1" type="ORF">HMPREF9302_10945</name>
</gene>
<keyword evidence="2" id="KW-1185">Reference proteome</keyword>
<reference evidence="1 2" key="1">
    <citation type="submission" date="2014-07" db="EMBL/GenBank/DDBJ databases">
        <authorList>
            <person name="McCorrison J."/>
            <person name="Sanka R."/>
            <person name="Torralba M."/>
            <person name="Gillis M."/>
            <person name="Haft D.H."/>
            <person name="Methe B."/>
            <person name="Sutton G."/>
            <person name="Nelson K.E."/>
        </authorList>
    </citation>
    <scope>NUCLEOTIDE SEQUENCE [LARGE SCALE GENOMIC DNA]</scope>
    <source>
        <strain evidence="1 2">DNF00058</strain>
    </source>
</reference>
<evidence type="ECO:0000313" key="2">
    <source>
        <dbReference type="Proteomes" id="UP000029614"/>
    </source>
</evidence>
<accession>A0A096CVR8</accession>
<comment type="caution">
    <text evidence="1">The sequence shown here is derived from an EMBL/GenBank/DDBJ whole genome shotgun (WGS) entry which is preliminary data.</text>
</comment>
<organism evidence="1 2">
    <name type="scientific">Prevotella amnii DNF00058</name>
    <dbReference type="NCBI Taxonomy" id="1401066"/>
    <lineage>
        <taxon>Bacteria</taxon>
        <taxon>Pseudomonadati</taxon>
        <taxon>Bacteroidota</taxon>
        <taxon>Bacteroidia</taxon>
        <taxon>Bacteroidales</taxon>
        <taxon>Prevotellaceae</taxon>
        <taxon>Prevotella</taxon>
    </lineage>
</organism>
<dbReference type="EMBL" id="JRNU01000130">
    <property type="protein sequence ID" value="KGF49349.1"/>
    <property type="molecule type" value="Genomic_DNA"/>
</dbReference>
<sequence>MIPYSQIDWLNGNLGEISIKIFASLYRKNFLSTIPISDALKPLIFSLKDSAAALDDLMK</sequence>
<dbReference type="AlphaFoldDB" id="A0A096CVR8"/>
<protein>
    <submittedName>
        <fullName evidence="1">Uncharacterized protein</fullName>
    </submittedName>
</protein>